<evidence type="ECO:0000256" key="5">
    <source>
        <dbReference type="PROSITE-ProRule" id="PRU10141"/>
    </source>
</evidence>
<dbReference type="Proteomes" id="UP000614047">
    <property type="component" value="Unassembled WGS sequence"/>
</dbReference>
<proteinExistence type="predicted"/>
<dbReference type="RefSeq" id="WP_197013942.1">
    <property type="nucleotide sequence ID" value="NZ_BAABES010000002.1"/>
</dbReference>
<dbReference type="SMART" id="SM00220">
    <property type="entry name" value="S_TKc"/>
    <property type="match status" value="1"/>
</dbReference>
<evidence type="ECO:0000256" key="4">
    <source>
        <dbReference type="ARBA" id="ARBA00022840"/>
    </source>
</evidence>
<dbReference type="PROSITE" id="PS50011">
    <property type="entry name" value="PROTEIN_KINASE_DOM"/>
    <property type="match status" value="1"/>
</dbReference>
<gene>
    <name evidence="7" type="ORF">IW256_005766</name>
</gene>
<dbReference type="CDD" id="cd14014">
    <property type="entry name" value="STKc_PknB_like"/>
    <property type="match status" value="1"/>
</dbReference>
<dbReference type="InterPro" id="IPR008271">
    <property type="entry name" value="Ser/Thr_kinase_AS"/>
</dbReference>
<reference evidence="7" key="1">
    <citation type="submission" date="2020-11" db="EMBL/GenBank/DDBJ databases">
        <title>Sequencing the genomes of 1000 actinobacteria strains.</title>
        <authorList>
            <person name="Klenk H.-P."/>
        </authorList>
    </citation>
    <scope>NUCLEOTIDE SEQUENCE</scope>
    <source>
        <strain evidence="7">DSM 43175</strain>
    </source>
</reference>
<dbReference type="PANTHER" id="PTHR43289">
    <property type="entry name" value="MITOGEN-ACTIVATED PROTEIN KINASE KINASE KINASE 20-RELATED"/>
    <property type="match status" value="1"/>
</dbReference>
<evidence type="ECO:0000256" key="1">
    <source>
        <dbReference type="ARBA" id="ARBA00022679"/>
    </source>
</evidence>
<name>A0A931GL56_9ACTN</name>
<feature type="domain" description="Protein kinase" evidence="6">
    <location>
        <begin position="15"/>
        <end position="274"/>
    </location>
</feature>
<dbReference type="GO" id="GO:0004674">
    <property type="term" value="F:protein serine/threonine kinase activity"/>
    <property type="evidence" value="ECO:0007669"/>
    <property type="project" value="UniProtKB-KW"/>
</dbReference>
<dbReference type="AlphaFoldDB" id="A0A931GL56"/>
<dbReference type="SUPFAM" id="SSF56112">
    <property type="entry name" value="Protein kinase-like (PK-like)"/>
    <property type="match status" value="1"/>
</dbReference>
<keyword evidence="2 5" id="KW-0547">Nucleotide-binding</keyword>
<evidence type="ECO:0000256" key="3">
    <source>
        <dbReference type="ARBA" id="ARBA00022777"/>
    </source>
</evidence>
<sequence length="309" mass="32150">MEPLRPEDPRQVGPYRLERRLGGGGMGQVFVGRSRGGRPVAVKLVRPELAGDAGFRRRFALEVEAARRVGGFSTAQVVDADAVADPPWLATAYIPGPSLHEAVEAYGPLPPAATASLGAGLAEGLAAIHACDLVHRDLKPGNVILADDGPRVIDFGIARALDATSHSLTQGVIGTPSFMSPEQVRGRPVGPPSDVFALGAVLTFAATGRGPFGVGPAQAVLYRVVHDEPDLSEVPGGLAGLVAACLAKDPAARPQVGHVLDRLAVPAGEGTRWLPPGVTAMVAERRTMVSSGAHALESEQSLRLGRRRP</sequence>
<dbReference type="GO" id="GO:0005524">
    <property type="term" value="F:ATP binding"/>
    <property type="evidence" value="ECO:0007669"/>
    <property type="project" value="UniProtKB-UniRule"/>
</dbReference>
<evidence type="ECO:0000259" key="6">
    <source>
        <dbReference type="PROSITE" id="PS50011"/>
    </source>
</evidence>
<evidence type="ECO:0000313" key="8">
    <source>
        <dbReference type="Proteomes" id="UP000614047"/>
    </source>
</evidence>
<keyword evidence="1" id="KW-0808">Transferase</keyword>
<protein>
    <submittedName>
        <fullName evidence="7">Serine/threonine protein kinase</fullName>
    </submittedName>
</protein>
<dbReference type="EMBL" id="JADOUA010000001">
    <property type="protein sequence ID" value="MBG6091653.1"/>
    <property type="molecule type" value="Genomic_DNA"/>
</dbReference>
<keyword evidence="4 5" id="KW-0067">ATP-binding</keyword>
<evidence type="ECO:0000256" key="2">
    <source>
        <dbReference type="ARBA" id="ARBA00022741"/>
    </source>
</evidence>
<keyword evidence="7" id="KW-0723">Serine/threonine-protein kinase</keyword>
<accession>A0A931GL56</accession>
<evidence type="ECO:0000313" key="7">
    <source>
        <dbReference type="EMBL" id="MBG6091653.1"/>
    </source>
</evidence>
<dbReference type="InterPro" id="IPR017441">
    <property type="entry name" value="Protein_kinase_ATP_BS"/>
</dbReference>
<keyword evidence="3 7" id="KW-0418">Kinase</keyword>
<feature type="binding site" evidence="5">
    <location>
        <position position="43"/>
    </location>
    <ligand>
        <name>ATP</name>
        <dbReference type="ChEBI" id="CHEBI:30616"/>
    </ligand>
</feature>
<dbReference type="Gene3D" id="1.10.510.10">
    <property type="entry name" value="Transferase(Phosphotransferase) domain 1"/>
    <property type="match status" value="1"/>
</dbReference>
<dbReference type="Pfam" id="PF00069">
    <property type="entry name" value="Pkinase"/>
    <property type="match status" value="1"/>
</dbReference>
<organism evidence="7 8">
    <name type="scientific">Actinomadura viridis</name>
    <dbReference type="NCBI Taxonomy" id="58110"/>
    <lineage>
        <taxon>Bacteria</taxon>
        <taxon>Bacillati</taxon>
        <taxon>Actinomycetota</taxon>
        <taxon>Actinomycetes</taxon>
        <taxon>Streptosporangiales</taxon>
        <taxon>Thermomonosporaceae</taxon>
        <taxon>Actinomadura</taxon>
    </lineage>
</organism>
<comment type="caution">
    <text evidence="7">The sequence shown here is derived from an EMBL/GenBank/DDBJ whole genome shotgun (WGS) entry which is preliminary data.</text>
</comment>
<keyword evidence="8" id="KW-1185">Reference proteome</keyword>
<dbReference type="PROSITE" id="PS00108">
    <property type="entry name" value="PROTEIN_KINASE_ST"/>
    <property type="match status" value="1"/>
</dbReference>
<dbReference type="Gene3D" id="3.30.200.20">
    <property type="entry name" value="Phosphorylase Kinase, domain 1"/>
    <property type="match status" value="1"/>
</dbReference>
<dbReference type="PROSITE" id="PS00107">
    <property type="entry name" value="PROTEIN_KINASE_ATP"/>
    <property type="match status" value="1"/>
</dbReference>
<dbReference type="PANTHER" id="PTHR43289:SF34">
    <property type="entry name" value="SERINE_THREONINE-PROTEIN KINASE YBDM-RELATED"/>
    <property type="match status" value="1"/>
</dbReference>
<dbReference type="InterPro" id="IPR011009">
    <property type="entry name" value="Kinase-like_dom_sf"/>
</dbReference>
<dbReference type="InterPro" id="IPR000719">
    <property type="entry name" value="Prot_kinase_dom"/>
</dbReference>